<dbReference type="Proteomes" id="UP000252023">
    <property type="component" value="Chromosome"/>
</dbReference>
<evidence type="ECO:0000313" key="1">
    <source>
        <dbReference type="EMBL" id="AXC50223.1"/>
    </source>
</evidence>
<dbReference type="RefSeq" id="WP_114076542.1">
    <property type="nucleotide sequence ID" value="NZ_CP030918.1"/>
</dbReference>
<dbReference type="EMBL" id="CP030918">
    <property type="protein sequence ID" value="AXC50223.1"/>
    <property type="molecule type" value="Genomic_DNA"/>
</dbReference>
<dbReference type="SUPFAM" id="SSF53850">
    <property type="entry name" value="Periplasmic binding protein-like II"/>
    <property type="match status" value="1"/>
</dbReference>
<dbReference type="OrthoDB" id="9815174at2"/>
<gene>
    <name evidence="1" type="ORF">DRW48_11420</name>
</gene>
<evidence type="ECO:0000313" key="2">
    <source>
        <dbReference type="Proteomes" id="UP000252023"/>
    </source>
</evidence>
<dbReference type="KEGG" id="pars:DRW48_11420"/>
<organism evidence="1 2">
    <name type="scientific">Paracoccus suum</name>
    <dbReference type="NCBI Taxonomy" id="2259340"/>
    <lineage>
        <taxon>Bacteria</taxon>
        <taxon>Pseudomonadati</taxon>
        <taxon>Pseudomonadota</taxon>
        <taxon>Alphaproteobacteria</taxon>
        <taxon>Rhodobacterales</taxon>
        <taxon>Paracoccaceae</taxon>
        <taxon>Paracoccus</taxon>
    </lineage>
</organism>
<sequence length="182" mass="19323">MAQFAIRAKGPRLDLGMASLGDGIFRLGDAQGTPFDDSIMRYLWRRDALVPVVGGALRERRSKAGLLPPGCPTIRYPSDSYMGRIIASHERRAVARLEGPTAVESAFSVGMSRLVAAGVGAGWTPHSIAQADLATGRAVTLSADYGRIPLDIVLFVRRSNTRAATLIETLSSAGPPDTQSSS</sequence>
<name>A0A344PLG8_9RHOB</name>
<protein>
    <submittedName>
        <fullName evidence="1">Uncharacterized protein</fullName>
    </submittedName>
</protein>
<keyword evidence="2" id="KW-1185">Reference proteome</keyword>
<reference evidence="2" key="1">
    <citation type="submission" date="2018-07" db="EMBL/GenBank/DDBJ databases">
        <title>Genome sequencing of Paracoccus sp. SC2-6.</title>
        <authorList>
            <person name="Heo J."/>
            <person name="Kim S.-J."/>
            <person name="Kwon S.-W."/>
        </authorList>
    </citation>
    <scope>NUCLEOTIDE SEQUENCE [LARGE SCALE GENOMIC DNA]</scope>
    <source>
        <strain evidence="2">SC2-6</strain>
    </source>
</reference>
<dbReference type="AlphaFoldDB" id="A0A344PLG8"/>
<proteinExistence type="predicted"/>
<accession>A0A344PLG8</accession>